<name>U6F808_LACHE</name>
<feature type="region of interest" description="Disordered" evidence="1">
    <location>
        <begin position="1"/>
        <end position="24"/>
    </location>
</feature>
<evidence type="ECO:0000256" key="1">
    <source>
        <dbReference type="SAM" id="MobiDB-lite"/>
    </source>
</evidence>
<dbReference type="Proteomes" id="UP000017247">
    <property type="component" value="Unassembled WGS sequence"/>
</dbReference>
<evidence type="ECO:0000313" key="2">
    <source>
        <dbReference type="EMBL" id="CDI60343.1"/>
    </source>
</evidence>
<reference evidence="2" key="1">
    <citation type="submission" date="2013-09" db="EMBL/GenBank/DDBJ databases">
        <title>Draft Genome Sequence of five Lactobacillus helveticus strains CIRM-BIA 101T, 103, 104, 951 and 953 isolated from milk product.</title>
        <authorList>
            <person name="Valence F."/>
            <person name="Chuat V."/>
            <person name="Ma L."/>
            <person name="Creno S."/>
            <person name="Falentin H."/>
            <person name="Lortal S."/>
            <person name="Bizet C."/>
            <person name="Clermont D."/>
            <person name="Loux V."/>
            <person name="Bouchier C."/>
            <person name="Cousin S."/>
        </authorList>
    </citation>
    <scope>NUCLEOTIDE SEQUENCE [LARGE SCALE GENOMIC DNA]</scope>
    <source>
        <strain evidence="2">CIRM-BIA 104</strain>
    </source>
</reference>
<proteinExistence type="predicted"/>
<comment type="caution">
    <text evidence="2">The sequence shown here is derived from an EMBL/GenBank/DDBJ whole genome shotgun (WGS) entry which is preliminary data.</text>
</comment>
<protein>
    <submittedName>
        <fullName evidence="2">Uncharacterized protein</fullName>
    </submittedName>
</protein>
<organism evidence="2">
    <name type="scientific">Lactobacillus helveticus CIRM-BIA 104</name>
    <dbReference type="NCBI Taxonomy" id="1226333"/>
    <lineage>
        <taxon>Bacteria</taxon>
        <taxon>Bacillati</taxon>
        <taxon>Bacillota</taxon>
        <taxon>Bacilli</taxon>
        <taxon>Lactobacillales</taxon>
        <taxon>Lactobacillaceae</taxon>
        <taxon>Lactobacillus</taxon>
    </lineage>
</organism>
<dbReference type="HOGENOM" id="CLU_3421020_0_0_9"/>
<sequence>MYSGVGAPGIGLPSGPTGTISPSL</sequence>
<dbReference type="EMBL" id="CBUL010000079">
    <property type="protein sequence ID" value="CDI60343.1"/>
    <property type="molecule type" value="Genomic_DNA"/>
</dbReference>
<accession>U6F808</accession>
<dbReference type="AlphaFoldDB" id="U6F808"/>
<gene>
    <name evidence="2" type="ORF">LHCIRMBIA104_01222</name>
</gene>